<proteinExistence type="predicted"/>
<dbReference type="InterPro" id="IPR001405">
    <property type="entry name" value="UPF0758"/>
</dbReference>
<evidence type="ECO:0000256" key="2">
    <source>
        <dbReference type="ARBA" id="ARBA00022723"/>
    </source>
</evidence>
<feature type="domain" description="MPN" evidence="6">
    <location>
        <begin position="49"/>
        <end position="171"/>
    </location>
</feature>
<name>A0A095TUW1_9GAMM</name>
<dbReference type="GO" id="GO:0046872">
    <property type="term" value="F:metal ion binding"/>
    <property type="evidence" value="ECO:0007669"/>
    <property type="project" value="UniProtKB-KW"/>
</dbReference>
<dbReference type="RefSeq" id="WP_035230337.1">
    <property type="nucleotide sequence ID" value="NZ_ARXV01000002.1"/>
</dbReference>
<keyword evidence="2" id="KW-0479">Metal-binding</keyword>
<dbReference type="STRING" id="1177154.Y5S_00630"/>
<dbReference type="PROSITE" id="PS50249">
    <property type="entry name" value="MPN"/>
    <property type="match status" value="1"/>
</dbReference>
<comment type="caution">
    <text evidence="7">The sequence shown here is derived from an EMBL/GenBank/DDBJ whole genome shotgun (WGS) entry which is preliminary data.</text>
</comment>
<dbReference type="AlphaFoldDB" id="A0A095TUW1"/>
<keyword evidence="1" id="KW-0645">Protease</keyword>
<dbReference type="GO" id="GO:0008237">
    <property type="term" value="F:metallopeptidase activity"/>
    <property type="evidence" value="ECO:0007669"/>
    <property type="project" value="UniProtKB-KW"/>
</dbReference>
<keyword evidence="5" id="KW-0482">Metalloprotease</keyword>
<evidence type="ECO:0000259" key="6">
    <source>
        <dbReference type="PROSITE" id="PS50249"/>
    </source>
</evidence>
<dbReference type="InterPro" id="IPR037518">
    <property type="entry name" value="MPN"/>
</dbReference>
<evidence type="ECO:0000256" key="3">
    <source>
        <dbReference type="ARBA" id="ARBA00022801"/>
    </source>
</evidence>
<dbReference type="GO" id="GO:0006508">
    <property type="term" value="P:proteolysis"/>
    <property type="evidence" value="ECO:0007669"/>
    <property type="project" value="UniProtKB-KW"/>
</dbReference>
<dbReference type="eggNOG" id="COG2003">
    <property type="taxonomic scope" value="Bacteria"/>
</dbReference>
<evidence type="ECO:0000313" key="8">
    <source>
        <dbReference type="Proteomes" id="UP000029444"/>
    </source>
</evidence>
<protein>
    <submittedName>
        <fullName evidence="7">DNA repair protein RadC</fullName>
    </submittedName>
</protein>
<dbReference type="Gene3D" id="3.40.140.10">
    <property type="entry name" value="Cytidine Deaminase, domain 2"/>
    <property type="match status" value="1"/>
</dbReference>
<keyword evidence="3" id="KW-0378">Hydrolase</keyword>
<keyword evidence="8" id="KW-1185">Reference proteome</keyword>
<sequence length="171" mass="18939">MASKSSPSRVIPKNRFAAIRMASLNDPEKQSLLELAFAILQDLHQPGLELPSPNHTRDYLRMLLAERKAEVFGCVYLDNRHRVIEAAELFQGTIDGASVYPRVVVQQALTLNAAAVMFFHNHPSGVAEPSHADEAITRRLKEALALVDIRVLDHFVVTVGESVSFAERGLL</sequence>
<dbReference type="PANTHER" id="PTHR30471">
    <property type="entry name" value="DNA REPAIR PROTEIN RADC"/>
    <property type="match status" value="1"/>
</dbReference>
<accession>A0A095TUW1</accession>
<dbReference type="InterPro" id="IPR025657">
    <property type="entry name" value="RadC_JAB"/>
</dbReference>
<dbReference type="EMBL" id="ARXV01000002">
    <property type="protein sequence ID" value="KGD66158.1"/>
    <property type="molecule type" value="Genomic_DNA"/>
</dbReference>
<dbReference type="SUPFAM" id="SSF102712">
    <property type="entry name" value="JAB1/MPN domain"/>
    <property type="match status" value="1"/>
</dbReference>
<organism evidence="7 8">
    <name type="scientific">Alcanivorax nanhaiticus</name>
    <dbReference type="NCBI Taxonomy" id="1177154"/>
    <lineage>
        <taxon>Bacteria</taxon>
        <taxon>Pseudomonadati</taxon>
        <taxon>Pseudomonadota</taxon>
        <taxon>Gammaproteobacteria</taxon>
        <taxon>Oceanospirillales</taxon>
        <taxon>Alcanivoracaceae</taxon>
        <taxon>Alcanivorax</taxon>
    </lineage>
</organism>
<dbReference type="PATRIC" id="fig|1177154.3.peg.637"/>
<evidence type="ECO:0000256" key="5">
    <source>
        <dbReference type="ARBA" id="ARBA00023049"/>
    </source>
</evidence>
<gene>
    <name evidence="7" type="ORF">Y5S_00630</name>
</gene>
<dbReference type="CDD" id="cd08071">
    <property type="entry name" value="MPN_DUF2466"/>
    <property type="match status" value="1"/>
</dbReference>
<dbReference type="Proteomes" id="UP000029444">
    <property type="component" value="Unassembled WGS sequence"/>
</dbReference>
<keyword evidence="4" id="KW-0862">Zinc</keyword>
<reference evidence="7 8" key="1">
    <citation type="submission" date="2012-09" db="EMBL/GenBank/DDBJ databases">
        <title>Genome Sequence of alkane-degrading Bacterium Alcanivorax sp. 19-m-6.</title>
        <authorList>
            <person name="Lai Q."/>
            <person name="Shao Z."/>
        </authorList>
    </citation>
    <scope>NUCLEOTIDE SEQUENCE [LARGE SCALE GENOMIC DNA]</scope>
    <source>
        <strain evidence="7 8">19-m-6</strain>
    </source>
</reference>
<dbReference type="PANTHER" id="PTHR30471:SF3">
    <property type="entry name" value="UPF0758 PROTEIN YEES-RELATED"/>
    <property type="match status" value="1"/>
</dbReference>
<dbReference type="InterPro" id="IPR020891">
    <property type="entry name" value="UPF0758_CS"/>
</dbReference>
<evidence type="ECO:0000313" key="7">
    <source>
        <dbReference type="EMBL" id="KGD66158.1"/>
    </source>
</evidence>
<dbReference type="OrthoDB" id="9804482at2"/>
<evidence type="ECO:0000256" key="1">
    <source>
        <dbReference type="ARBA" id="ARBA00022670"/>
    </source>
</evidence>
<evidence type="ECO:0000256" key="4">
    <source>
        <dbReference type="ARBA" id="ARBA00022833"/>
    </source>
</evidence>
<dbReference type="PROSITE" id="PS01302">
    <property type="entry name" value="UPF0758"/>
    <property type="match status" value="1"/>
</dbReference>
<dbReference type="Pfam" id="PF04002">
    <property type="entry name" value="RadC"/>
    <property type="match status" value="1"/>
</dbReference>